<evidence type="ECO:0000313" key="3">
    <source>
        <dbReference type="Proteomes" id="UP001433268"/>
    </source>
</evidence>
<dbReference type="GeneID" id="92042772"/>
<dbReference type="RefSeq" id="XP_066673330.1">
    <property type="nucleotide sequence ID" value="XM_066809712.1"/>
</dbReference>
<dbReference type="EMBL" id="JAQQWN010000004">
    <property type="protein sequence ID" value="KAK8090436.1"/>
    <property type="molecule type" value="Genomic_DNA"/>
</dbReference>
<gene>
    <name evidence="2" type="ORF">PG997_005397</name>
</gene>
<feature type="compositionally biased region" description="Basic residues" evidence="1">
    <location>
        <begin position="213"/>
        <end position="223"/>
    </location>
</feature>
<keyword evidence="3" id="KW-1185">Reference proteome</keyword>
<organism evidence="2 3">
    <name type="scientific">Apiospora hydei</name>
    <dbReference type="NCBI Taxonomy" id="1337664"/>
    <lineage>
        <taxon>Eukaryota</taxon>
        <taxon>Fungi</taxon>
        <taxon>Dikarya</taxon>
        <taxon>Ascomycota</taxon>
        <taxon>Pezizomycotina</taxon>
        <taxon>Sordariomycetes</taxon>
        <taxon>Xylariomycetidae</taxon>
        <taxon>Amphisphaeriales</taxon>
        <taxon>Apiosporaceae</taxon>
        <taxon>Apiospora</taxon>
    </lineage>
</organism>
<protein>
    <submittedName>
        <fullName evidence="2">Uncharacterized protein</fullName>
    </submittedName>
</protein>
<comment type="caution">
    <text evidence="2">The sequence shown here is derived from an EMBL/GenBank/DDBJ whole genome shotgun (WGS) entry which is preliminary data.</text>
</comment>
<proteinExistence type="predicted"/>
<feature type="region of interest" description="Disordered" evidence="1">
    <location>
        <begin position="179"/>
        <end position="262"/>
    </location>
</feature>
<evidence type="ECO:0000256" key="1">
    <source>
        <dbReference type="SAM" id="MobiDB-lite"/>
    </source>
</evidence>
<dbReference type="Proteomes" id="UP001433268">
    <property type="component" value="Unassembled WGS sequence"/>
</dbReference>
<accession>A0ABR1X4U5</accession>
<name>A0ABR1X4U5_9PEZI</name>
<sequence>MAQKQVFVQQVAFMEGLKYVTPAPETRPATLANVHARVCALEKLLSQPQPPPTAAPDWESLRYRTNRLWRTPSPAPASTPSLGIVSYSAAEVGVKAEKEGGGGGDVSVGDDDDDGKKACGDGAGSDQFDRAAQDFCRLAGKHRYQPMRPIQTMREFYAAAFEFSLVLEGKPASPVQYPPPPGYNPPSIHSHPGMLPMGRPSAPPPPPRIIRVEKKRPKKKAPKKGGFLRLMACGRGDDSDSDSYSGSDSDDESVRARRGGGACCRAGCRRVARRSAAAATTRTPAVAAAPWLISHCKAFG</sequence>
<evidence type="ECO:0000313" key="2">
    <source>
        <dbReference type="EMBL" id="KAK8090436.1"/>
    </source>
</evidence>
<reference evidence="2 3" key="1">
    <citation type="submission" date="2023-01" db="EMBL/GenBank/DDBJ databases">
        <title>Analysis of 21 Apiospora genomes using comparative genomics revels a genus with tremendous synthesis potential of carbohydrate active enzymes and secondary metabolites.</title>
        <authorList>
            <person name="Sorensen T."/>
        </authorList>
    </citation>
    <scope>NUCLEOTIDE SEQUENCE [LARGE SCALE GENOMIC DNA]</scope>
    <source>
        <strain evidence="2 3">CBS 114990</strain>
    </source>
</reference>
<feature type="region of interest" description="Disordered" evidence="1">
    <location>
        <begin position="97"/>
        <end position="122"/>
    </location>
</feature>